<protein>
    <recommendedName>
        <fullName evidence="2">U-box domain-containing protein</fullName>
    </recommendedName>
</protein>
<proteinExistence type="predicted"/>
<reference evidence="1" key="1">
    <citation type="submission" date="2018-10" db="EMBL/GenBank/DDBJ databases">
        <title>Hidden diversity of soil giant viruses.</title>
        <authorList>
            <person name="Schulz F."/>
            <person name="Alteio L."/>
            <person name="Goudeau D."/>
            <person name="Ryan E.M."/>
            <person name="Malmstrom R.R."/>
            <person name="Blanchard J."/>
            <person name="Woyke T."/>
        </authorList>
    </citation>
    <scope>NUCLEOTIDE SEQUENCE</scope>
    <source>
        <strain evidence="1">HOV1</strain>
    </source>
</reference>
<dbReference type="EMBL" id="MK072355">
    <property type="protein sequence ID" value="AYV82278.1"/>
    <property type="molecule type" value="Genomic_DNA"/>
</dbReference>
<organism evidence="1">
    <name type="scientific">Homavirus sp</name>
    <dbReference type="NCBI Taxonomy" id="2487769"/>
    <lineage>
        <taxon>Viruses</taxon>
        <taxon>Varidnaviria</taxon>
        <taxon>Bamfordvirae</taxon>
        <taxon>Nucleocytoviricota</taxon>
        <taxon>Megaviricetes</taxon>
        <taxon>Imitervirales</taxon>
        <taxon>Mimiviridae</taxon>
        <taxon>Klosneuvirinae</taxon>
    </lineage>
</organism>
<dbReference type="SUPFAM" id="SSF57850">
    <property type="entry name" value="RING/U-box"/>
    <property type="match status" value="1"/>
</dbReference>
<dbReference type="Gene3D" id="3.30.40.10">
    <property type="entry name" value="Zinc/RING finger domain, C3HC4 (zinc finger)"/>
    <property type="match status" value="1"/>
</dbReference>
<gene>
    <name evidence="1" type="ORF">Homavirus24_1</name>
</gene>
<evidence type="ECO:0008006" key="2">
    <source>
        <dbReference type="Google" id="ProtNLM"/>
    </source>
</evidence>
<feature type="non-terminal residue" evidence="1">
    <location>
        <position position="31"/>
    </location>
</feature>
<name>A0A3G5A4W6_9VIRU</name>
<accession>A0A3G5A4W6</accession>
<sequence length="31" mass="3558">MNITCPITLQIFHTPVLASDGFFYEKQAIMK</sequence>
<dbReference type="InterPro" id="IPR013083">
    <property type="entry name" value="Znf_RING/FYVE/PHD"/>
</dbReference>
<evidence type="ECO:0000313" key="1">
    <source>
        <dbReference type="EMBL" id="AYV82278.1"/>
    </source>
</evidence>